<dbReference type="SUPFAM" id="SSF52540">
    <property type="entry name" value="P-loop containing nucleoside triphosphate hydrolases"/>
    <property type="match status" value="1"/>
</dbReference>
<dbReference type="GO" id="GO:0006508">
    <property type="term" value="P:proteolysis"/>
    <property type="evidence" value="ECO:0007669"/>
    <property type="project" value="UniProtKB-KW"/>
</dbReference>
<proteinExistence type="predicted"/>
<dbReference type="Pfam" id="PF13481">
    <property type="entry name" value="AAA_25"/>
    <property type="match status" value="1"/>
</dbReference>
<sequence length="379" mass="41540">MTLAIDAGAYTRHMADRIMNDTRRYEEQASRRPMFTPALSVAKHRPRFLDMPLIPVGMITLIAGRAGVSKSTFSLYKAAQATRGTLAGDWNGNPVHVAISCIEDSKSMVRMRLEAAGADLNRVMFLDISSGTEGTLGGIRIPDDLHDIETALDESDVRLWIIDPITSAMDGDTNKRDDVRRCLDPLAALADRMNIAVVGILHFNKGAGYASDKISGSHAFRDVIRSSIQIAKDDDNGDCVLTLDKSSYTTAQGDSYSYGLMGVDVADDDGNVFSVPKVTGLMPTKRSVNEVINRTQTPPPSEPKERGEALEWLTGYLEEHGATPFRQIADMADERGYTVKQLQRLRERHPGLIASTPDPEHTGRGRGYLWSLTSTDGRG</sequence>
<keyword evidence="2" id="KW-0378">Hydrolase</keyword>
<dbReference type="EMBL" id="WBVT01000010">
    <property type="protein sequence ID" value="KAB7790562.1"/>
    <property type="molecule type" value="Genomic_DNA"/>
</dbReference>
<dbReference type="RefSeq" id="WP_152234281.1">
    <property type="nucleotide sequence ID" value="NZ_JBHSKZ010000019.1"/>
</dbReference>
<accession>A0A6I1GIM2</accession>
<evidence type="ECO:0000313" key="2">
    <source>
        <dbReference type="EMBL" id="KAB7790562.1"/>
    </source>
</evidence>
<comment type="caution">
    <text evidence="2">The sequence shown here is derived from an EMBL/GenBank/DDBJ whole genome shotgun (WGS) entry which is preliminary data.</text>
</comment>
<feature type="region of interest" description="Disordered" evidence="1">
    <location>
        <begin position="352"/>
        <end position="379"/>
    </location>
</feature>
<name>A0A6I1GIM2_9BIFI</name>
<reference evidence="2 3" key="1">
    <citation type="submission" date="2019-09" db="EMBL/GenBank/DDBJ databases">
        <title>Characterization of the phylogenetic diversity of two novel species belonging to the genus Bifidobacterium: Bifidobacterium cebidarum sp. nov. and Bifidobacterium leontopitheci sp. nov.</title>
        <authorList>
            <person name="Lugli G.A."/>
            <person name="Duranti S."/>
            <person name="Milani C."/>
            <person name="Turroni F."/>
            <person name="Ventura M."/>
        </authorList>
    </citation>
    <scope>NUCLEOTIDE SEQUENCE [LARGE SCALE GENOMIC DNA]</scope>
    <source>
        <strain evidence="2 3">LMG 31471</strain>
    </source>
</reference>
<evidence type="ECO:0000313" key="3">
    <source>
        <dbReference type="Proteomes" id="UP000441772"/>
    </source>
</evidence>
<gene>
    <name evidence="2" type="ORF">F7D09_0931</name>
</gene>
<keyword evidence="2" id="KW-0482">Metalloprotease</keyword>
<dbReference type="Proteomes" id="UP000441772">
    <property type="component" value="Unassembled WGS sequence"/>
</dbReference>
<dbReference type="InterPro" id="IPR027417">
    <property type="entry name" value="P-loop_NTPase"/>
</dbReference>
<dbReference type="GO" id="GO:0008237">
    <property type="term" value="F:metallopeptidase activity"/>
    <property type="evidence" value="ECO:0007669"/>
    <property type="project" value="UniProtKB-KW"/>
</dbReference>
<dbReference type="Gene3D" id="3.40.50.300">
    <property type="entry name" value="P-loop containing nucleotide triphosphate hydrolases"/>
    <property type="match status" value="1"/>
</dbReference>
<keyword evidence="2" id="KW-0645">Protease</keyword>
<keyword evidence="3" id="KW-1185">Reference proteome</keyword>
<protein>
    <submittedName>
        <fullName evidence="2">Zinc metalloprotease</fullName>
    </submittedName>
</protein>
<evidence type="ECO:0000256" key="1">
    <source>
        <dbReference type="SAM" id="MobiDB-lite"/>
    </source>
</evidence>
<organism evidence="2 3">
    <name type="scientific">Bifidobacterium leontopitheci</name>
    <dbReference type="NCBI Taxonomy" id="2650774"/>
    <lineage>
        <taxon>Bacteria</taxon>
        <taxon>Bacillati</taxon>
        <taxon>Actinomycetota</taxon>
        <taxon>Actinomycetes</taxon>
        <taxon>Bifidobacteriales</taxon>
        <taxon>Bifidobacteriaceae</taxon>
        <taxon>Bifidobacterium</taxon>
    </lineage>
</organism>
<dbReference type="AlphaFoldDB" id="A0A6I1GIM2"/>